<keyword evidence="1" id="KW-0812">Transmembrane</keyword>
<sequence>MNRINQNNGFSHQIWSFICNEGLPCLFVILMLCNGLFFAYAVFDQTNANAFKVNTQQTTEHIDSKHGYIN</sequence>
<dbReference type="AlphaFoldDB" id="D4XTY3"/>
<feature type="transmembrane region" description="Helical" evidence="1">
    <location>
        <begin position="21"/>
        <end position="43"/>
    </location>
</feature>
<protein>
    <submittedName>
        <fullName evidence="2">Uncharacterized protein</fullName>
    </submittedName>
</protein>
<evidence type="ECO:0000256" key="1">
    <source>
        <dbReference type="SAM" id="Phobius"/>
    </source>
</evidence>
<dbReference type="EMBL" id="ADMT01000232">
    <property type="protein sequence ID" value="EFF81342.1"/>
    <property type="molecule type" value="Genomic_DNA"/>
</dbReference>
<evidence type="ECO:0000313" key="2">
    <source>
        <dbReference type="EMBL" id="EFF81342.1"/>
    </source>
</evidence>
<name>D4XTY3_ACIHA</name>
<evidence type="ECO:0000313" key="3">
    <source>
        <dbReference type="Proteomes" id="UP000003085"/>
    </source>
</evidence>
<keyword evidence="1" id="KW-0472">Membrane</keyword>
<accession>D4XTY3</accession>
<comment type="caution">
    <text evidence="2">The sequence shown here is derived from an EMBL/GenBank/DDBJ whole genome shotgun (WGS) entry which is preliminary data.</text>
</comment>
<gene>
    <name evidence="2" type="ORF">HMP0015_3175</name>
</gene>
<keyword evidence="1" id="KW-1133">Transmembrane helix</keyword>
<dbReference type="Proteomes" id="UP000003085">
    <property type="component" value="Unassembled WGS sequence"/>
</dbReference>
<organism evidence="2 3">
    <name type="scientific">Acinetobacter haemolyticus ATCC 19194</name>
    <dbReference type="NCBI Taxonomy" id="707232"/>
    <lineage>
        <taxon>Bacteria</taxon>
        <taxon>Pseudomonadati</taxon>
        <taxon>Pseudomonadota</taxon>
        <taxon>Gammaproteobacteria</taxon>
        <taxon>Moraxellales</taxon>
        <taxon>Moraxellaceae</taxon>
        <taxon>Acinetobacter</taxon>
    </lineage>
</organism>
<reference evidence="3" key="1">
    <citation type="submission" date="2010-03" db="EMBL/GenBank/DDBJ databases">
        <title>Complete sequence of Mobiluncus curtisii ATCC 43063.</title>
        <authorList>
            <person name="Muzny D."/>
            <person name="Qin X."/>
            <person name="Deng J."/>
            <person name="Jiang H."/>
            <person name="Liu Y."/>
            <person name="Qu J."/>
            <person name="Song X.-Z."/>
            <person name="Zhang L."/>
            <person name="Thornton R."/>
            <person name="Coyle M."/>
            <person name="Francisco L."/>
            <person name="Jackson L."/>
            <person name="Javaid M."/>
            <person name="Korchina V."/>
            <person name="Kovar C."/>
            <person name="Mata R."/>
            <person name="Mathew T."/>
            <person name="Ngo R."/>
            <person name="Nguyen L."/>
            <person name="Nguyen N."/>
            <person name="Okwuonu G."/>
            <person name="Ongeri F."/>
            <person name="Pham C."/>
            <person name="Simmons D."/>
            <person name="Wilczek-Boney K."/>
            <person name="Hale W."/>
            <person name="Jakkamsetti A."/>
            <person name="Pham P."/>
            <person name="Ruth R."/>
            <person name="San Lucas F."/>
            <person name="Warren J."/>
            <person name="Zhang J."/>
            <person name="Zhao Z."/>
            <person name="Zhou C."/>
            <person name="Zhu D."/>
            <person name="Lee S."/>
            <person name="Bess C."/>
            <person name="Blankenburg K."/>
            <person name="Forbes L."/>
            <person name="Fu Q."/>
            <person name="Gubbala S."/>
            <person name="Hirani K."/>
            <person name="Jayaseelan J.C."/>
            <person name="Lara F."/>
            <person name="Munidasa M."/>
            <person name="Palculict T."/>
            <person name="Patil S."/>
            <person name="Pu L.-L."/>
            <person name="Saada N."/>
            <person name="Tang L."/>
            <person name="Weissenberger G."/>
            <person name="Zhu Y."/>
            <person name="Hemphill L."/>
            <person name="Shang Y."/>
            <person name="Youmans B."/>
            <person name="Ayvaz T."/>
            <person name="Ross M."/>
            <person name="Santibanez J."/>
            <person name="Aqrawi P."/>
            <person name="Gross S."/>
            <person name="Joshi V."/>
            <person name="Fowler G."/>
            <person name="Nazareth L."/>
            <person name="Reid J."/>
            <person name="Worley K."/>
            <person name="Petrosino J."/>
            <person name="Highlander S."/>
            <person name="Gibbs R."/>
            <person name="Gibbs R."/>
        </authorList>
    </citation>
    <scope>NUCLEOTIDE SEQUENCE [LARGE SCALE GENOMIC DNA]</scope>
    <source>
        <strain evidence="3">ATCC 19194</strain>
    </source>
</reference>
<dbReference type="HOGENOM" id="CLU_2748520_0_0_6"/>
<proteinExistence type="predicted"/>